<dbReference type="STRING" id="1246637.MTBBW1_2730007"/>
<keyword evidence="2" id="KW-1185">Reference proteome</keyword>
<accession>A0A1W1HF78</accession>
<dbReference type="Proteomes" id="UP000191931">
    <property type="component" value="Unassembled WGS sequence"/>
</dbReference>
<dbReference type="AlphaFoldDB" id="A0A1W1HF78"/>
<dbReference type="EMBL" id="FWEV01000194">
    <property type="protein sequence ID" value="SLM31137.1"/>
    <property type="molecule type" value="Genomic_DNA"/>
</dbReference>
<protein>
    <submittedName>
        <fullName evidence="1">Uncharacterized protein</fullName>
    </submittedName>
</protein>
<gene>
    <name evidence="1" type="ORF">MTBBW1_2730007</name>
</gene>
<sequence>MKAKIRKSRLKTLSDVRRFLARVLNDFDNDLIEEGKARGIAYMCSILKDLII</sequence>
<organism evidence="1 2">
    <name type="scientific">Desulfamplus magnetovallimortis</name>
    <dbReference type="NCBI Taxonomy" id="1246637"/>
    <lineage>
        <taxon>Bacteria</taxon>
        <taxon>Pseudomonadati</taxon>
        <taxon>Thermodesulfobacteriota</taxon>
        <taxon>Desulfobacteria</taxon>
        <taxon>Desulfobacterales</taxon>
        <taxon>Desulfobacteraceae</taxon>
        <taxon>Desulfamplus</taxon>
    </lineage>
</organism>
<evidence type="ECO:0000313" key="1">
    <source>
        <dbReference type="EMBL" id="SLM31137.1"/>
    </source>
</evidence>
<name>A0A1W1HF78_9BACT</name>
<reference evidence="1 2" key="1">
    <citation type="submission" date="2017-03" db="EMBL/GenBank/DDBJ databases">
        <authorList>
            <person name="Afonso C.L."/>
            <person name="Miller P.J."/>
            <person name="Scott M.A."/>
            <person name="Spackman E."/>
            <person name="Goraichik I."/>
            <person name="Dimitrov K.M."/>
            <person name="Suarez D.L."/>
            <person name="Swayne D.E."/>
        </authorList>
    </citation>
    <scope>NUCLEOTIDE SEQUENCE [LARGE SCALE GENOMIC DNA]</scope>
    <source>
        <strain evidence="1">PRJEB14757</strain>
    </source>
</reference>
<proteinExistence type="predicted"/>
<dbReference type="RefSeq" id="WP_186441747.1">
    <property type="nucleotide sequence ID" value="NZ_LT828577.1"/>
</dbReference>
<evidence type="ECO:0000313" key="2">
    <source>
        <dbReference type="Proteomes" id="UP000191931"/>
    </source>
</evidence>